<protein>
    <submittedName>
        <fullName evidence="3">ScyD/ScyE family protein</fullName>
    </submittedName>
</protein>
<dbReference type="Proteomes" id="UP000667802">
    <property type="component" value="Unassembled WGS sequence"/>
</dbReference>
<dbReference type="Gene3D" id="2.120.10.30">
    <property type="entry name" value="TolB, C-terminal domain"/>
    <property type="match status" value="2"/>
</dbReference>
<reference evidence="4" key="1">
    <citation type="journal article" date="2021" name="Science">
        <title>Hunting the eagle killer: A cyanobacterial neurotoxin causes vacuolar myelinopathy.</title>
        <authorList>
            <person name="Breinlinger S."/>
            <person name="Phillips T.J."/>
            <person name="Haram B.N."/>
            <person name="Mares J."/>
            <person name="Martinez Yerena J.A."/>
            <person name="Hrouzek P."/>
            <person name="Sobotka R."/>
            <person name="Henderson W.M."/>
            <person name="Schmieder P."/>
            <person name="Williams S.M."/>
            <person name="Lauderdale J.D."/>
            <person name="Wilde H.D."/>
            <person name="Gerrin W."/>
            <person name="Kust A."/>
            <person name="Washington J.W."/>
            <person name="Wagner C."/>
            <person name="Geier B."/>
            <person name="Liebeke M."/>
            <person name="Enke H."/>
            <person name="Niedermeyer T.H.J."/>
            <person name="Wilde S.B."/>
        </authorList>
    </citation>
    <scope>NUCLEOTIDE SEQUENCE [LARGE SCALE GENOMIC DNA]</scope>
    <source>
        <strain evidence="4">Thurmond2011</strain>
    </source>
</reference>
<name>A0AAP5M7D5_9CYAN</name>
<dbReference type="AlphaFoldDB" id="A0AAP5M7D5"/>
<dbReference type="NCBIfam" id="NF033206">
    <property type="entry name" value="ScyE_fam"/>
    <property type="match status" value="1"/>
</dbReference>
<keyword evidence="4" id="KW-1185">Reference proteome</keyword>
<evidence type="ECO:0000256" key="1">
    <source>
        <dbReference type="SAM" id="MobiDB-lite"/>
    </source>
</evidence>
<sequence length="455" mass="47466">MKLKSFALIIASVGLVTAMSAKAARASSYEVVADGLDNPRGIAFDADGNLYVTESGRGGDGSDGRCIPSPSAGYIPLCAAENGSVVKIAPDGTKTTVVSNLPSIALSPFGEQAAGPADIKFDSKGNAYLLTGLAGDPNLRDSTLKEPQLGHLYKVDLNTGNLTDLADIGAYEAKNNPDGTDIISNPYSFAIKGDYAYVVDGGGNAIYKIALDGSGIKDVKAFPQELIPADQLVFPPKPPSDGTSSSEASSTPPSGDLLPPGYTVTPDGNVVSSQSVPTAIAIAPDGSLTVTEYTYYPYPEGKARLWSVDDNLTTIGTGVNNTPLTGKEIATGFTQLTGVAYDNEGNTYVLQSVNQSEWKAIQQGGEIIGDPSGSLIKIAPDGTRKTILSGKGLEAASGITLGPDGNLYISNNARFAGKGQIIKVRLHQRQKLRKLQQKVGKKFLEQIEAFSLTNG</sequence>
<feature type="signal peptide" evidence="2">
    <location>
        <begin position="1"/>
        <end position="23"/>
    </location>
</feature>
<feature type="compositionally biased region" description="Low complexity" evidence="1">
    <location>
        <begin position="240"/>
        <end position="256"/>
    </location>
</feature>
<gene>
    <name evidence="3" type="ORF">G7B40_010430</name>
</gene>
<dbReference type="EMBL" id="JAALHA020000003">
    <property type="protein sequence ID" value="MDR9894980.1"/>
    <property type="molecule type" value="Genomic_DNA"/>
</dbReference>
<evidence type="ECO:0000313" key="4">
    <source>
        <dbReference type="Proteomes" id="UP000667802"/>
    </source>
</evidence>
<feature type="chain" id="PRO_5042868609" evidence="2">
    <location>
        <begin position="24"/>
        <end position="455"/>
    </location>
</feature>
<dbReference type="InterPro" id="IPR048031">
    <property type="entry name" value="ScyD/ScyE-like"/>
</dbReference>
<comment type="caution">
    <text evidence="3">The sequence shown here is derived from an EMBL/GenBank/DDBJ whole genome shotgun (WGS) entry which is preliminary data.</text>
</comment>
<dbReference type="RefSeq" id="WP_208338995.1">
    <property type="nucleotide sequence ID" value="NZ_CAWQFN010000472.1"/>
</dbReference>
<feature type="region of interest" description="Disordered" evidence="1">
    <location>
        <begin position="231"/>
        <end position="269"/>
    </location>
</feature>
<dbReference type="InterPro" id="IPR011042">
    <property type="entry name" value="6-blade_b-propeller_TolB-like"/>
</dbReference>
<evidence type="ECO:0000256" key="2">
    <source>
        <dbReference type="SAM" id="SignalP"/>
    </source>
</evidence>
<evidence type="ECO:0000313" key="3">
    <source>
        <dbReference type="EMBL" id="MDR9894980.1"/>
    </source>
</evidence>
<keyword evidence="2" id="KW-0732">Signal</keyword>
<organism evidence="3 4">
    <name type="scientific">Aetokthonos hydrillicola Thurmond2011</name>
    <dbReference type="NCBI Taxonomy" id="2712845"/>
    <lineage>
        <taxon>Bacteria</taxon>
        <taxon>Bacillati</taxon>
        <taxon>Cyanobacteriota</taxon>
        <taxon>Cyanophyceae</taxon>
        <taxon>Nostocales</taxon>
        <taxon>Hapalosiphonaceae</taxon>
        <taxon>Aetokthonos</taxon>
    </lineage>
</organism>
<proteinExistence type="predicted"/>
<dbReference type="SUPFAM" id="SSF101898">
    <property type="entry name" value="NHL repeat"/>
    <property type="match status" value="1"/>
</dbReference>
<accession>A0AAP5M7D5</accession>